<feature type="coiled-coil region" evidence="2">
    <location>
        <begin position="2479"/>
        <end position="2520"/>
    </location>
</feature>
<feature type="coiled-coil region" evidence="2">
    <location>
        <begin position="2331"/>
        <end position="2453"/>
    </location>
</feature>
<dbReference type="PROSITE" id="PS00626">
    <property type="entry name" value="RCC1_2"/>
    <property type="match status" value="1"/>
</dbReference>
<dbReference type="GeneID" id="39735511"/>
<dbReference type="OrthoDB" id="10256179at2759"/>
<dbReference type="GO" id="GO:0031267">
    <property type="term" value="F:small GTPase binding"/>
    <property type="evidence" value="ECO:0007669"/>
    <property type="project" value="TreeGrafter"/>
</dbReference>
<dbReference type="Gene3D" id="2.130.10.30">
    <property type="entry name" value="Regulator of chromosome condensation 1/beta-lactamase-inhibitor protein II"/>
    <property type="match status" value="1"/>
</dbReference>
<feature type="region of interest" description="Disordered" evidence="3">
    <location>
        <begin position="2024"/>
        <end position="2043"/>
    </location>
</feature>
<feature type="compositionally biased region" description="Low complexity" evidence="3">
    <location>
        <begin position="459"/>
        <end position="516"/>
    </location>
</feature>
<dbReference type="Pfam" id="PF00415">
    <property type="entry name" value="RCC1"/>
    <property type="match status" value="1"/>
</dbReference>
<feature type="region of interest" description="Disordered" evidence="3">
    <location>
        <begin position="1015"/>
        <end position="1049"/>
    </location>
</feature>
<dbReference type="InterPro" id="IPR009091">
    <property type="entry name" value="RCC1/BLIP-II"/>
</dbReference>
<accession>A0A1J1H4B4</accession>
<dbReference type="Pfam" id="PF13540">
    <property type="entry name" value="RCC1_2"/>
    <property type="match status" value="1"/>
</dbReference>
<feature type="compositionally biased region" description="Basic and acidic residues" evidence="3">
    <location>
        <begin position="2794"/>
        <end position="2812"/>
    </location>
</feature>
<feature type="region of interest" description="Disordered" evidence="3">
    <location>
        <begin position="27"/>
        <end position="59"/>
    </location>
</feature>
<keyword evidence="2" id="KW-0175">Coiled coil</keyword>
<name>A0A1J1H4B4_PLARL</name>
<sequence length="3012" mass="354164">MMSNEKCGSKIHVFVINNVNSIEKEKKDIDKEENKKEIEKNIEVNDDENKSDDTINSNENNLNRKKEEIITHKIYYPQVKIVKVSCGKSIIGFLSIVGKIYCWHLNNFNDFDKNVPYLLVDNLLKNKTIHDVSSGYHHIAFISKDGELFTYGDNTYGQLGNNIINKDDYIEDVDKEKCSNINNYKIKNKKKYKVYKVDVQNDIVKCVYCSEKYTLYLTIDGLLYGFGLINEHFIKGKMNKNKIGKILTKPHHIHTNNIAFKKISIGINFILAINFNNFIYSWGENNNGVLGHSNCIDSYEPKKIENLINVIFISAGKVSLCKTIDEEIYIWGGNYGNKPNLIKNKFDDMHINNNFIIGLCGKKNIWVKNIDNFSHGYYINNLKINLLCSYDNLIIGVENYEEENDLNGKTSIIQHKSKQNCNNLNTPVGITENGVNIRNNPIDIVNNYISLSNENNNSNNINNNMNNNNINNNNNNSNNGNDKNNNNNNNNNNSSNDNNNNSNNNNNNNNSINDLSENNKRAMNDNLNMNDGKHHAYKDSININDLNCIKNNIVLSNANINEYNDECNNTNDNKGEKIFNENNKDIYNIENNKKLESEYDSAYKGVFCDTETDFFNEKKDSKLPINNSEWEKKNMKNFLLNDNFNRNSKRIPLKEELNRNGELNMQYPSIINNSDLSEEKKKIYIKEMGKDITNINCVNNIQSNNNNKNDLNNSSLECIDNKKYSTNYDTTCKESIAMERKSNQNNKIYANCSYEINEDQNKKENENSYLRNVESNIKNDYYNEIEINDKYMESLEDNLRDNYERKHEMEMEDEYYDDEYEDDNNFYDENDFNSLSHRNIIIINKKVTEKDQFNLKSSLKKCSSSEGIKKSVSFSNYVYDLAKNNYELINLNSNDEVSLSEAEKENRKFSYDYDINEFSNNCHYKIHNSSDEDKTIFNINKNQSNLKERVDEGKISLNDFQNNPIKDPIFTDKLNDGTSFQERTNEYIKEHKLCSKNINIVEKDLIGHKHDLLNDISTDPEENYPSYKDKLEGEKENKSTGTHRKVGNIDNLVSNNSNEFLDLCNLKDNDKGTINKLSNERLKSECVHNNDKSKYKMADQEKEHDLEYIKENNNSYLNTEETHMVDINLDKNITKIEKNDNIYSESCITTDTKSLLKECQKSSIYNYRDSSSYECHKNDNINKNYTNNKISDTKKNANNSYNVDVLSGVECPDNIPSYPMNKKENIHFLNNKKYYNCKTENSHLNINSNNNIKKGLDEFNFFCNNNNSFDNDFAHNSINCVNIEEKEKENLKKNEKECDEINNKKRSNDDTMNMKLCNKELNNEKQHNDRNNEKYYNEGNFENYFSEVHKENEHGKMGIYENTYCKDTNEEIKYVEERKKIKNNVKKKSNNILTSKVNATKISKLKSKIVNTVDANDSNSYVSHENNKMKLVKNNKKDVNEYRDKNKSDYFEYIFLRKLKRNLKKNKECNYYEMRKIKNVLGFINNEVINMNKKLKLKSTINKKMKNNINKMQNFCKILKKNDKDSKLDKAAIIAKEKNRKYLKKEISNLSCKSRQIKYNSGKINKSKLTFNENKTFITTATTTNNNNSNILQHLEGEIYNKQEDNEKEFKNTNINRNALISKKKETLTLDHNKEKKIKALLAMDNKSDNNNGIIKQNNLKRNLSEGNITKLRASNIGKKRSLSNKERIMNNKNMANDTKKYICVKNDKNKSEKKKNDYQNKQMFMSCLSVNTLNKNYVDCNNKNECSEKKIVSNIKRNVSACNISDISNNKNYFLNNYSKLKKSDYFSDSDKIPNTSIYSNSYKSNNISNYDYRNLYDAYSSCNDILEMEKQKFRINPLSFQEVKNLKKDELTISSISNIASKEGKSASSTYTSNNNIKICTHEDISNEENANKSNQNFHMNYSEDTFNVYGGKFKAFNSVKLKNKDNNEYNKVQYDNYDKEYSSECDDEKYEMNHICNRLLKKKRKKLLNEKKLKQLKDITENNTTDHSMKLDKENNLKKDNNNLYDNKFKTYEVHKNNEKYPINRNSSINNKKKSSDIKKVSKKGNEALYIYDVNRSKQNIFFNRMPQKKYILSSNNNNNKEKNFENSIIQSKEYNKNEKFGNNDKMKKIENKKCNENENKIVGKVLLDKKKNNKSILLKKLQNKISCMKDDIINEKIKEKKNLKIHDKNSDYSDNINYNETKNIMNIPNNESENANDESCKYYLLNVKEKLKNNLKKRRHKKYVNKIYKTMKYIFNEYNAMKKEKEDANKRNDYLKFLLESTVAKTNEMLRINKNSFQLYIDKMQKENLILKNELDEESYQHHYDLQQLVNKLTNMEKIKDYIICQNEEYNKKIVILAVEYDKLEKKKNELHKIVDKYKLNLEKEKKKKKYILRKIEDSLRVWETDYNELKEKYNSIKNNNDELIKNNEELKQETLKLKEELYNKDVIINKKIEKINNLNMNYVSLKNDYKNNVSDNMYTNKTYDDLLSKYEIMEEFFKKNTEKLEKELLEKEKQIQTFEKEKKDIQDKYLDISKNVTTLKNKLKNLKNYKCNGSSLEIFLESSIDIIFKNLDNVEELKVNENLKNKIINNIKSFMTNENFLKMYNSHNSNLNINSNVNSNNIDNSTTNYINNESDIESNNNVKNLNEKNLNIFNIQNKFMKNKKIKKTVVEEMKQILYLLEKKKNYKYEEKIDELQSEKYVDDTVELLKNNTINNKNTITKKAHERTPSESNGIIDEKKKKKKKNNINHKEKVFNYDNEQVTYLRNKINELTELNKKNKIKIIDEKIHKIKENFENNWQIIGICEDEDTEKKKDDDNNKSEINKELNKINNKPTFQNSKKRYIKTKIKNLQKNNINELLENYSKNNTIVGNTINDLLDRNTQGEKYNDFKNNIIKSTHKENEDNKNISKKNAQLKEIISNDFSSLQNEVLTNKKEHLGRMAKINDMVQEKSINNDMKILLNGTKKINSNNLKGQGVNKNSKKKKSFNAILDKIFDTPIDHSSINENMLNIQNLIESNIKNIFNTQDY</sequence>
<dbReference type="RefSeq" id="XP_028532416.1">
    <property type="nucleotide sequence ID" value="XM_028675870.1"/>
</dbReference>
<dbReference type="PROSITE" id="PS50012">
    <property type="entry name" value="RCC1_3"/>
    <property type="match status" value="1"/>
</dbReference>
<evidence type="ECO:0000313" key="5">
    <source>
        <dbReference type="Proteomes" id="UP000220158"/>
    </source>
</evidence>
<dbReference type="VEuPathDB" id="PlasmoDB:PRELSG_0717400"/>
<dbReference type="KEGG" id="prel:PRELSG_0717400"/>
<proteinExistence type="predicted"/>
<organism evidence="4 5">
    <name type="scientific">Plasmodium relictum</name>
    <dbReference type="NCBI Taxonomy" id="85471"/>
    <lineage>
        <taxon>Eukaryota</taxon>
        <taxon>Sar</taxon>
        <taxon>Alveolata</taxon>
        <taxon>Apicomplexa</taxon>
        <taxon>Aconoidasida</taxon>
        <taxon>Haemosporida</taxon>
        <taxon>Plasmodiidae</taxon>
        <taxon>Plasmodium</taxon>
        <taxon>Plasmodium (Haemamoeba)</taxon>
    </lineage>
</organism>
<keyword evidence="5" id="KW-1185">Reference proteome</keyword>
<feature type="region of interest" description="Disordered" evidence="3">
    <location>
        <begin position="459"/>
        <end position="531"/>
    </location>
</feature>
<dbReference type="EMBL" id="LN835302">
    <property type="protein sequence ID" value="CRG99409.1"/>
    <property type="molecule type" value="Genomic_DNA"/>
</dbReference>
<evidence type="ECO:0000256" key="2">
    <source>
        <dbReference type="SAM" id="Coils"/>
    </source>
</evidence>
<evidence type="ECO:0000256" key="1">
    <source>
        <dbReference type="PROSITE-ProRule" id="PRU00235"/>
    </source>
</evidence>
<feature type="compositionally biased region" description="Basic and acidic residues" evidence="3">
    <location>
        <begin position="27"/>
        <end position="53"/>
    </location>
</feature>
<feature type="coiled-coil region" evidence="2">
    <location>
        <begin position="1284"/>
        <end position="1338"/>
    </location>
</feature>
<dbReference type="PANTHER" id="PTHR46207:SF1">
    <property type="entry name" value="PROTEIN RCC2"/>
    <property type="match status" value="1"/>
</dbReference>
<dbReference type="InterPro" id="IPR000408">
    <property type="entry name" value="Reg_chr_condens"/>
</dbReference>
<reference evidence="4 5" key="1">
    <citation type="submission" date="2015-04" db="EMBL/GenBank/DDBJ databases">
        <authorList>
            <consortium name="Pathogen Informatics"/>
        </authorList>
    </citation>
    <scope>NUCLEOTIDE SEQUENCE [LARGE SCALE GENOMIC DNA]</scope>
    <source>
        <strain evidence="4 5">SGS1</strain>
    </source>
</reference>
<dbReference type="InterPro" id="IPR028641">
    <property type="entry name" value="RCC2"/>
</dbReference>
<dbReference type="PANTHER" id="PTHR46207">
    <property type="entry name" value="PROTEIN RCC2"/>
    <property type="match status" value="1"/>
</dbReference>
<feature type="repeat" description="RCC1" evidence="1">
    <location>
        <begin position="277"/>
        <end position="326"/>
    </location>
</feature>
<evidence type="ECO:0000256" key="3">
    <source>
        <dbReference type="SAM" id="MobiDB-lite"/>
    </source>
</evidence>
<gene>
    <name evidence="4" type="ORF">PRELSG_0717400</name>
</gene>
<feature type="region of interest" description="Disordered" evidence="3">
    <location>
        <begin position="2794"/>
        <end position="2813"/>
    </location>
</feature>
<evidence type="ECO:0000313" key="4">
    <source>
        <dbReference type="EMBL" id="CRG99409.1"/>
    </source>
</evidence>
<protein>
    <submittedName>
        <fullName evidence="4">Regulator of chromosome condensation, putative</fullName>
    </submittedName>
</protein>
<dbReference type="SUPFAM" id="SSF50985">
    <property type="entry name" value="RCC1/BLIP-II"/>
    <property type="match status" value="1"/>
</dbReference>
<dbReference type="GO" id="GO:0016020">
    <property type="term" value="C:membrane"/>
    <property type="evidence" value="ECO:0007669"/>
    <property type="project" value="TreeGrafter"/>
</dbReference>
<dbReference type="OMA" id="HDQHGKH"/>
<feature type="compositionally biased region" description="Basic and acidic residues" evidence="3">
    <location>
        <begin position="1027"/>
        <end position="1038"/>
    </location>
</feature>
<feature type="region of interest" description="Disordered" evidence="3">
    <location>
        <begin position="2708"/>
        <end position="2731"/>
    </location>
</feature>
<dbReference type="Proteomes" id="UP000220158">
    <property type="component" value="Chromosome 7"/>
</dbReference>